<evidence type="ECO:0000259" key="7">
    <source>
        <dbReference type="PROSITE" id="PS00716"/>
    </source>
</evidence>
<dbReference type="NCBIfam" id="TIGR02937">
    <property type="entry name" value="sigma70-ECF"/>
    <property type="match status" value="1"/>
</dbReference>
<dbReference type="SUPFAM" id="SSF88659">
    <property type="entry name" value="Sigma3 and sigma4 domains of RNA polymerase sigma factors"/>
    <property type="match status" value="2"/>
</dbReference>
<evidence type="ECO:0000313" key="8">
    <source>
        <dbReference type="EMBL" id="KAG0486095.1"/>
    </source>
</evidence>
<keyword evidence="5" id="KW-0804">Transcription</keyword>
<comment type="caution">
    <text evidence="8">The sequence shown here is derived from an EMBL/GenBank/DDBJ whole genome shotgun (WGS) entry which is preliminary data.</text>
</comment>
<organism evidence="8 9">
    <name type="scientific">Vanilla planifolia</name>
    <name type="common">Vanilla</name>
    <dbReference type="NCBI Taxonomy" id="51239"/>
    <lineage>
        <taxon>Eukaryota</taxon>
        <taxon>Viridiplantae</taxon>
        <taxon>Streptophyta</taxon>
        <taxon>Embryophyta</taxon>
        <taxon>Tracheophyta</taxon>
        <taxon>Spermatophyta</taxon>
        <taxon>Magnoliopsida</taxon>
        <taxon>Liliopsida</taxon>
        <taxon>Asparagales</taxon>
        <taxon>Orchidaceae</taxon>
        <taxon>Vanilloideae</taxon>
        <taxon>Vanilleae</taxon>
        <taxon>Vanilla</taxon>
    </lineage>
</organism>
<evidence type="ECO:0000256" key="1">
    <source>
        <dbReference type="ARBA" id="ARBA00007788"/>
    </source>
</evidence>
<keyword evidence="3" id="KW-0731">Sigma factor</keyword>
<dbReference type="Pfam" id="PF00140">
    <property type="entry name" value="Sigma70_r1_2"/>
    <property type="match status" value="1"/>
</dbReference>
<feature type="domain" description="RNA polymerase sigma-70" evidence="7">
    <location>
        <begin position="283"/>
        <end position="309"/>
    </location>
</feature>
<evidence type="ECO:0000256" key="6">
    <source>
        <dbReference type="SAM" id="MobiDB-lite"/>
    </source>
</evidence>
<evidence type="ECO:0000313" key="9">
    <source>
        <dbReference type="Proteomes" id="UP000639772"/>
    </source>
</evidence>
<keyword evidence="2" id="KW-0805">Transcription regulation</keyword>
<dbReference type="PANTHER" id="PTHR30603:SF57">
    <property type="entry name" value="RNA POLYMERASE SIGMA FACTOR SIGB"/>
    <property type="match status" value="1"/>
</dbReference>
<evidence type="ECO:0000256" key="2">
    <source>
        <dbReference type="ARBA" id="ARBA00023015"/>
    </source>
</evidence>
<gene>
    <name evidence="8" type="ORF">HPP92_008190</name>
</gene>
<sequence>MTDELNLPQNLIVRSKRQIERRARRAGVAEAAIVRVSSGKLGSSGRKRRATLRAVDFSDPLHYLRDMSRTSKLLTATEEQQLSEGIQELLKLERKKEELAERIGRQPTTAQWATFAGLNTKTLMQRLNYGIDCRDKMIKSNIRLVISIAKKFHGAGMSIQDLVQLGIVEACYRIREARNQLYLKNRTQPDDREIAEAAGLTMKRFETVMLAPKAPISMDQRSSNYESSKLSEVTGDPEASTPEDILVRQSMKDELNRVLDYLNPREKQVIKWRFGLEGGRLKTQQEIGEMMGVSRERIRQIESCAIRKLKKKKRTKDLGKYLCFC</sequence>
<feature type="compositionally biased region" description="Polar residues" evidence="6">
    <location>
        <begin position="219"/>
        <end position="231"/>
    </location>
</feature>
<dbReference type="PROSITE" id="PS00716">
    <property type="entry name" value="SIGMA70_2"/>
    <property type="match status" value="1"/>
</dbReference>
<keyword evidence="4" id="KW-0238">DNA-binding</keyword>
<proteinExistence type="inferred from homology"/>
<name>A0A835R5U4_VANPL</name>
<dbReference type="EMBL" id="JADCNM010000004">
    <property type="protein sequence ID" value="KAG0486095.1"/>
    <property type="molecule type" value="Genomic_DNA"/>
</dbReference>
<dbReference type="GO" id="GO:0016987">
    <property type="term" value="F:sigma factor activity"/>
    <property type="evidence" value="ECO:0007669"/>
    <property type="project" value="UniProtKB-KW"/>
</dbReference>
<dbReference type="PANTHER" id="PTHR30603">
    <property type="entry name" value="RNA POLYMERASE SIGMA FACTOR RPO"/>
    <property type="match status" value="1"/>
</dbReference>
<dbReference type="SUPFAM" id="SSF88946">
    <property type="entry name" value="Sigma2 domain of RNA polymerase sigma factors"/>
    <property type="match status" value="1"/>
</dbReference>
<dbReference type="Gene3D" id="1.20.120.1810">
    <property type="match status" value="1"/>
</dbReference>
<evidence type="ECO:0000256" key="5">
    <source>
        <dbReference type="ARBA" id="ARBA00023163"/>
    </source>
</evidence>
<dbReference type="InterPro" id="IPR000943">
    <property type="entry name" value="RNA_pol_sigma70"/>
</dbReference>
<dbReference type="InterPro" id="IPR036388">
    <property type="entry name" value="WH-like_DNA-bd_sf"/>
</dbReference>
<accession>A0A835R5U4</accession>
<dbReference type="InterPro" id="IPR050239">
    <property type="entry name" value="Sigma-70_RNA_pol_init_factors"/>
</dbReference>
<dbReference type="Gene3D" id="1.10.10.10">
    <property type="entry name" value="Winged helix-like DNA-binding domain superfamily/Winged helix DNA-binding domain"/>
    <property type="match status" value="2"/>
</dbReference>
<dbReference type="Pfam" id="PF04539">
    <property type="entry name" value="Sigma70_r3"/>
    <property type="match status" value="1"/>
</dbReference>
<dbReference type="Pfam" id="PF04545">
    <property type="entry name" value="Sigma70_r4"/>
    <property type="match status" value="1"/>
</dbReference>
<dbReference type="InterPro" id="IPR013324">
    <property type="entry name" value="RNA_pol_sigma_r3/r4-like"/>
</dbReference>
<dbReference type="Proteomes" id="UP000639772">
    <property type="component" value="Unassembled WGS sequence"/>
</dbReference>
<dbReference type="PRINTS" id="PR00046">
    <property type="entry name" value="SIGMA70FCT"/>
</dbReference>
<evidence type="ECO:0000256" key="3">
    <source>
        <dbReference type="ARBA" id="ARBA00023082"/>
    </source>
</evidence>
<dbReference type="InterPro" id="IPR007624">
    <property type="entry name" value="RNA_pol_sigma70_r3"/>
</dbReference>
<dbReference type="CDD" id="cd06171">
    <property type="entry name" value="Sigma70_r4"/>
    <property type="match status" value="1"/>
</dbReference>
<dbReference type="GO" id="GO:0006352">
    <property type="term" value="P:DNA-templated transcription initiation"/>
    <property type="evidence" value="ECO:0007669"/>
    <property type="project" value="InterPro"/>
</dbReference>
<evidence type="ECO:0000256" key="4">
    <source>
        <dbReference type="ARBA" id="ARBA00023125"/>
    </source>
</evidence>
<dbReference type="InterPro" id="IPR007630">
    <property type="entry name" value="RNA_pol_sigma70_r4"/>
</dbReference>
<dbReference type="InterPro" id="IPR014284">
    <property type="entry name" value="RNA_pol_sigma-70_dom"/>
</dbReference>
<protein>
    <recommendedName>
        <fullName evidence="7">RNA polymerase sigma-70 domain-containing protein</fullName>
    </recommendedName>
</protein>
<comment type="similarity">
    <text evidence="1">Belongs to the sigma-70 factor family.</text>
</comment>
<dbReference type="OrthoDB" id="206108at2759"/>
<dbReference type="InterPro" id="IPR009042">
    <property type="entry name" value="RNA_pol_sigma70_r1_2"/>
</dbReference>
<reference evidence="8 9" key="1">
    <citation type="journal article" date="2020" name="Nat. Food">
        <title>A phased Vanilla planifolia genome enables genetic improvement of flavour and production.</title>
        <authorList>
            <person name="Hasing T."/>
            <person name="Tang H."/>
            <person name="Brym M."/>
            <person name="Khazi F."/>
            <person name="Huang T."/>
            <person name="Chambers A.H."/>
        </authorList>
    </citation>
    <scope>NUCLEOTIDE SEQUENCE [LARGE SCALE GENOMIC DNA]</scope>
    <source>
        <tissue evidence="8">Leaf</tissue>
    </source>
</reference>
<feature type="region of interest" description="Disordered" evidence="6">
    <location>
        <begin position="219"/>
        <end position="241"/>
    </location>
</feature>
<dbReference type="AlphaFoldDB" id="A0A835R5U4"/>
<dbReference type="InterPro" id="IPR013325">
    <property type="entry name" value="RNA_pol_sigma_r2"/>
</dbReference>
<dbReference type="GO" id="GO:0003677">
    <property type="term" value="F:DNA binding"/>
    <property type="evidence" value="ECO:0007669"/>
    <property type="project" value="UniProtKB-KW"/>
</dbReference>